<accession>A0A2T5FZ70</accession>
<gene>
    <name evidence="6" type="ORF">CLG96_07970</name>
</gene>
<feature type="domain" description="Major facilitator superfamily (MFS) profile" evidence="5">
    <location>
        <begin position="1"/>
        <end position="392"/>
    </location>
</feature>
<dbReference type="Gene3D" id="1.20.1250.20">
    <property type="entry name" value="MFS general substrate transporter like domains"/>
    <property type="match status" value="2"/>
</dbReference>
<dbReference type="Pfam" id="PF07690">
    <property type="entry name" value="MFS_1"/>
    <property type="match status" value="1"/>
</dbReference>
<feature type="transmembrane region" description="Helical" evidence="4">
    <location>
        <begin position="366"/>
        <end position="388"/>
    </location>
</feature>
<evidence type="ECO:0000259" key="5">
    <source>
        <dbReference type="PROSITE" id="PS50850"/>
    </source>
</evidence>
<feature type="transmembrane region" description="Helical" evidence="4">
    <location>
        <begin position="30"/>
        <end position="50"/>
    </location>
</feature>
<dbReference type="PANTHER" id="PTHR11360:SF284">
    <property type="entry name" value="EG:103B4.3 PROTEIN-RELATED"/>
    <property type="match status" value="1"/>
</dbReference>
<dbReference type="Proteomes" id="UP000244162">
    <property type="component" value="Unassembled WGS sequence"/>
</dbReference>
<reference evidence="6 7" key="1">
    <citation type="submission" date="2017-09" db="EMBL/GenBank/DDBJ databases">
        <title>Sphingomonas panjinensis sp.nov., isolated from oil-contaminated soil.</title>
        <authorList>
            <person name="Wang L."/>
            <person name="Chen L."/>
        </authorList>
    </citation>
    <scope>NUCLEOTIDE SEQUENCE [LARGE SCALE GENOMIC DNA]</scope>
    <source>
        <strain evidence="6 7">FW-11</strain>
    </source>
</reference>
<protein>
    <submittedName>
        <fullName evidence="6">MFS transporter</fullName>
    </submittedName>
</protein>
<feature type="transmembrane region" description="Helical" evidence="4">
    <location>
        <begin position="88"/>
        <end position="114"/>
    </location>
</feature>
<dbReference type="InterPro" id="IPR050327">
    <property type="entry name" value="Proton-linked_MCT"/>
</dbReference>
<feature type="transmembrane region" description="Helical" evidence="4">
    <location>
        <begin position="305"/>
        <end position="327"/>
    </location>
</feature>
<dbReference type="SUPFAM" id="SSF103473">
    <property type="entry name" value="MFS general substrate transporter"/>
    <property type="match status" value="1"/>
</dbReference>
<organism evidence="6 7">
    <name type="scientific">Sphingomonas oleivorans</name>
    <dbReference type="NCBI Taxonomy" id="1735121"/>
    <lineage>
        <taxon>Bacteria</taxon>
        <taxon>Pseudomonadati</taxon>
        <taxon>Pseudomonadota</taxon>
        <taxon>Alphaproteobacteria</taxon>
        <taxon>Sphingomonadales</taxon>
        <taxon>Sphingomonadaceae</taxon>
        <taxon>Sphingomonas</taxon>
    </lineage>
</organism>
<keyword evidence="2 4" id="KW-1133">Transmembrane helix</keyword>
<comment type="caution">
    <text evidence="6">The sequence shown here is derived from an EMBL/GenBank/DDBJ whole genome shotgun (WGS) entry which is preliminary data.</text>
</comment>
<feature type="transmembrane region" description="Helical" evidence="4">
    <location>
        <begin position="339"/>
        <end position="360"/>
    </location>
</feature>
<name>A0A2T5FZ70_9SPHN</name>
<feature type="transmembrane region" description="Helical" evidence="4">
    <location>
        <begin position="62"/>
        <end position="82"/>
    </location>
</feature>
<feature type="transmembrane region" description="Helical" evidence="4">
    <location>
        <begin position="279"/>
        <end position="299"/>
    </location>
</feature>
<dbReference type="EMBL" id="NWBU01000006">
    <property type="protein sequence ID" value="PTQ11895.1"/>
    <property type="molecule type" value="Genomic_DNA"/>
</dbReference>
<dbReference type="PANTHER" id="PTHR11360">
    <property type="entry name" value="MONOCARBOXYLATE TRANSPORTER"/>
    <property type="match status" value="1"/>
</dbReference>
<dbReference type="InterPro" id="IPR020846">
    <property type="entry name" value="MFS_dom"/>
</dbReference>
<feature type="transmembrane region" description="Helical" evidence="4">
    <location>
        <begin position="215"/>
        <end position="236"/>
    </location>
</feature>
<feature type="transmembrane region" description="Helical" evidence="4">
    <location>
        <begin position="126"/>
        <end position="150"/>
    </location>
</feature>
<keyword evidence="1 4" id="KW-0812">Transmembrane</keyword>
<evidence type="ECO:0000256" key="4">
    <source>
        <dbReference type="SAM" id="Phobius"/>
    </source>
</evidence>
<dbReference type="OrthoDB" id="7626798at2"/>
<feature type="transmembrane region" description="Helical" evidence="4">
    <location>
        <begin position="156"/>
        <end position="176"/>
    </location>
</feature>
<proteinExistence type="predicted"/>
<dbReference type="PROSITE" id="PS50850">
    <property type="entry name" value="MFS"/>
    <property type="match status" value="1"/>
</dbReference>
<evidence type="ECO:0000256" key="1">
    <source>
        <dbReference type="ARBA" id="ARBA00022692"/>
    </source>
</evidence>
<feature type="transmembrane region" description="Helical" evidence="4">
    <location>
        <begin position="248"/>
        <end position="267"/>
    </location>
</feature>
<dbReference type="InterPro" id="IPR036259">
    <property type="entry name" value="MFS_trans_sf"/>
</dbReference>
<evidence type="ECO:0000313" key="6">
    <source>
        <dbReference type="EMBL" id="PTQ11895.1"/>
    </source>
</evidence>
<dbReference type="AlphaFoldDB" id="A0A2T5FZ70"/>
<evidence type="ECO:0000256" key="3">
    <source>
        <dbReference type="ARBA" id="ARBA00023136"/>
    </source>
</evidence>
<evidence type="ECO:0000256" key="2">
    <source>
        <dbReference type="ARBA" id="ARBA00022989"/>
    </source>
</evidence>
<dbReference type="InterPro" id="IPR011701">
    <property type="entry name" value="MFS"/>
</dbReference>
<sequence>MAIVSLGFFFVTATTFTSLGYVLYTMVAELGWSQAAAGMSFSCLGLACGLSSPLPPLLMKWIGTRLTMFLGGLVLASGFLLASMTHGIGVFFVATTLMGIGFSLIAPSPAVYLLATWFPKTSARMIGFYFMAGSFGGVVGPLIVGAIVAASGSWRVHWLIMAILAVMLGLLCLIGVRDAVKVESIHQVKTAGLAEQRVAEPSPWTVRHAMMNRSFILLCLAMMVVQTVVTTMHSVLVSHVASLSGDSAPGAIAMSLLALTGTFAKGVTGALAERVNPKLLLVAGLVLQCGATALLSFTATATGAYVFALMFGIGWGLSWLSAHVLLLRYFGAAIAGEMVALATMATTFAVLGPLSAGWVADMSGSFVPVFMILAILLAAVALSTAFLLRAPVPSLAAEPDLGEDRALVPQPVPAG</sequence>
<keyword evidence="7" id="KW-1185">Reference proteome</keyword>
<keyword evidence="3 4" id="KW-0472">Membrane</keyword>
<evidence type="ECO:0000313" key="7">
    <source>
        <dbReference type="Proteomes" id="UP000244162"/>
    </source>
</evidence>
<dbReference type="GO" id="GO:0022857">
    <property type="term" value="F:transmembrane transporter activity"/>
    <property type="evidence" value="ECO:0007669"/>
    <property type="project" value="InterPro"/>
</dbReference>